<accession>I2NA63</accession>
<evidence type="ECO:0000256" key="11">
    <source>
        <dbReference type="ARBA" id="ARBA00029939"/>
    </source>
</evidence>
<keyword evidence="10" id="KW-0503">Monooxygenase</keyword>
<comment type="similarity">
    <text evidence="3">Belongs to the lysine N(6)-hydroxylase/L-ornithine N(5)-oxygenase family.</text>
</comment>
<comment type="catalytic activity">
    <reaction evidence="15">
        <text>L-lysine + NADPH + O2 = N(6)-hydroxy-L-lysine + NADP(+) + H2O</text>
        <dbReference type="Rhea" id="RHEA:23228"/>
        <dbReference type="ChEBI" id="CHEBI:15377"/>
        <dbReference type="ChEBI" id="CHEBI:15379"/>
        <dbReference type="ChEBI" id="CHEBI:32551"/>
        <dbReference type="ChEBI" id="CHEBI:57783"/>
        <dbReference type="ChEBI" id="CHEBI:57820"/>
        <dbReference type="ChEBI" id="CHEBI:58349"/>
        <dbReference type="EC" id="1.14.13.59"/>
    </reaction>
</comment>
<comment type="pathway">
    <text evidence="2">Siderophore biosynthesis.</text>
</comment>
<dbReference type="InterPro" id="IPR036188">
    <property type="entry name" value="FAD/NAD-bd_sf"/>
</dbReference>
<dbReference type="RefSeq" id="WP_006345255.1">
    <property type="nucleotide sequence ID" value="NZ_CP029159.1"/>
</dbReference>
<evidence type="ECO:0000256" key="13">
    <source>
        <dbReference type="ARBA" id="ARBA00032493"/>
    </source>
</evidence>
<evidence type="ECO:0000313" key="16">
    <source>
        <dbReference type="EMBL" id="QKM66367.1"/>
    </source>
</evidence>
<proteinExistence type="inferred from homology"/>
<sequence length="422" mass="47356">MERFDVIGVGVGPFNLSLAALTQPVDGLTARFYDAKPQFQWHPGLMLPEAEIQVSFLKDLVTLVDPTNPFTYLNFLVHEGRIFRSAVANGMSSSRQEFEQYYRWVARQLPSVRWGHKVKSVSLNEGSFEIECESGEVAQTATLALGSGRTPYLPDFAAVLQGDQVLHSSDIMTCRPATAGRRVMVVGAGQSGAEVVNYLLADDAALPQSLTWVSSRAGFLPIDDSPFTNDWYTPSYVEHFHSLDAERRSHLLKQQRLSSDGISEDLLRRIYRRLYQLGTVADGLLEHRIVANHRVLDLARDGDALTVTLHDDDRGRTARRTEDIVIFCTGYRADFPDYLEPLRERVTVDGQRFEIREDYSLEWDGPEGLQIYVQNFAEESHGIADPNLSLASWRSARIVNSIVGGERYRLGRLSGLASWSLS</sequence>
<evidence type="ECO:0000256" key="15">
    <source>
        <dbReference type="ARBA" id="ARBA00048407"/>
    </source>
</evidence>
<dbReference type="AlphaFoldDB" id="I2NA63"/>
<reference evidence="16 17" key="1">
    <citation type="journal article" date="2012" name="J. Bacteriol.">
        <title>Draft genome of Streptomyces tsukubaensis NRRL 18488, the producer of the clinically important immunosuppressant tacrolimus (FK506).</title>
        <authorList>
            <person name="Barreiro C."/>
            <person name="Prieto C."/>
            <person name="Sola-Landa A."/>
            <person name="Solera E."/>
            <person name="Martinez-Castro M."/>
            <person name="Perez-Redondo R."/>
            <person name="Garcia-Estrada C."/>
            <person name="Aparicio J.F."/>
            <person name="Fernandez-Martinez L.T."/>
            <person name="Santos-Aberturas J."/>
            <person name="Salehi-Najafabadi Z."/>
            <person name="Rodriguez-Garcia A."/>
            <person name="Tauch A."/>
            <person name="Martin J.F."/>
        </authorList>
    </citation>
    <scope>NUCLEOTIDE SEQUENCE [LARGE SCALE GENOMIC DNA]</scope>
    <source>
        <strain evidence="17">DSM 42081 / NBRC 108919 / NRRL 18488 / 9993</strain>
    </source>
</reference>
<evidence type="ECO:0000256" key="7">
    <source>
        <dbReference type="ARBA" id="ARBA00022827"/>
    </source>
</evidence>
<keyword evidence="8" id="KW-0521">NADP</keyword>
<protein>
    <recommendedName>
        <fullName evidence="5">L-lysine N6-monooxygenase MbtG</fullName>
        <ecNumber evidence="4">1.14.13.59</ecNumber>
    </recommendedName>
    <alternativeName>
        <fullName evidence="14">Lysine 6-N-hydroxylase</fullName>
    </alternativeName>
    <alternativeName>
        <fullName evidence="13">Lysine N6-hydroxylase</fullName>
    </alternativeName>
    <alternativeName>
        <fullName evidence="11">Lysine-N-oxygenase</fullName>
    </alternativeName>
    <alternativeName>
        <fullName evidence="12">Mycobactin synthase protein G</fullName>
    </alternativeName>
</protein>
<dbReference type="InterPro" id="IPR025700">
    <property type="entry name" value="Lys/Orn_oxygenase"/>
</dbReference>
<evidence type="ECO:0000256" key="1">
    <source>
        <dbReference type="ARBA" id="ARBA00001974"/>
    </source>
</evidence>
<dbReference type="Proteomes" id="UP000005940">
    <property type="component" value="Chromosome"/>
</dbReference>
<evidence type="ECO:0000256" key="6">
    <source>
        <dbReference type="ARBA" id="ARBA00022630"/>
    </source>
</evidence>
<evidence type="ECO:0000256" key="2">
    <source>
        <dbReference type="ARBA" id="ARBA00004924"/>
    </source>
</evidence>
<evidence type="ECO:0000256" key="4">
    <source>
        <dbReference type="ARBA" id="ARBA00013076"/>
    </source>
</evidence>
<dbReference type="Pfam" id="PF13434">
    <property type="entry name" value="Lys_Orn_oxgnase"/>
    <property type="match status" value="1"/>
</dbReference>
<name>I2NA63_STRT9</name>
<keyword evidence="7" id="KW-0274">FAD</keyword>
<evidence type="ECO:0000256" key="8">
    <source>
        <dbReference type="ARBA" id="ARBA00022857"/>
    </source>
</evidence>
<evidence type="ECO:0000256" key="10">
    <source>
        <dbReference type="ARBA" id="ARBA00023033"/>
    </source>
</evidence>
<dbReference type="Gene3D" id="3.50.50.60">
    <property type="entry name" value="FAD/NAD(P)-binding domain"/>
    <property type="match status" value="1"/>
</dbReference>
<evidence type="ECO:0000256" key="9">
    <source>
        <dbReference type="ARBA" id="ARBA00023002"/>
    </source>
</evidence>
<dbReference type="GO" id="GO:0047091">
    <property type="term" value="F:L-lysine 6-monooxygenase (NADPH) activity"/>
    <property type="evidence" value="ECO:0007669"/>
    <property type="project" value="UniProtKB-EC"/>
</dbReference>
<keyword evidence="9" id="KW-0560">Oxidoreductase</keyword>
<evidence type="ECO:0000256" key="12">
    <source>
        <dbReference type="ARBA" id="ARBA00031158"/>
    </source>
</evidence>
<evidence type="ECO:0000313" key="17">
    <source>
        <dbReference type="Proteomes" id="UP000005940"/>
    </source>
</evidence>
<evidence type="ECO:0000256" key="14">
    <source>
        <dbReference type="ARBA" id="ARBA00032738"/>
    </source>
</evidence>
<dbReference type="EC" id="1.14.13.59" evidence="4"/>
<gene>
    <name evidence="16" type="ORF">STSU_003510</name>
</gene>
<dbReference type="PANTHER" id="PTHR42802">
    <property type="entry name" value="MONOOXYGENASE"/>
    <property type="match status" value="1"/>
</dbReference>
<keyword evidence="6" id="KW-0285">Flavoprotein</keyword>
<dbReference type="SUPFAM" id="SSF51905">
    <property type="entry name" value="FAD/NAD(P)-binding domain"/>
    <property type="match status" value="2"/>
</dbReference>
<comment type="cofactor">
    <cofactor evidence="1">
        <name>FAD</name>
        <dbReference type="ChEBI" id="CHEBI:57692"/>
    </cofactor>
</comment>
<evidence type="ECO:0000256" key="5">
    <source>
        <dbReference type="ARBA" id="ARBA00016406"/>
    </source>
</evidence>
<evidence type="ECO:0000256" key="3">
    <source>
        <dbReference type="ARBA" id="ARBA00007588"/>
    </source>
</evidence>
<keyword evidence="17" id="KW-1185">Reference proteome</keyword>
<organism evidence="16 17">
    <name type="scientific">Streptomyces tsukubensis (strain DSM 42081 / NBRC 108919 / NRRL 18488 / 9993)</name>
    <dbReference type="NCBI Taxonomy" id="1114943"/>
    <lineage>
        <taxon>Bacteria</taxon>
        <taxon>Bacillati</taxon>
        <taxon>Actinomycetota</taxon>
        <taxon>Actinomycetes</taxon>
        <taxon>Kitasatosporales</taxon>
        <taxon>Streptomycetaceae</taxon>
        <taxon>Streptomyces</taxon>
    </lineage>
</organism>
<dbReference type="PANTHER" id="PTHR42802:SF1">
    <property type="entry name" value="L-ORNITHINE N(5)-MONOOXYGENASE"/>
    <property type="match status" value="1"/>
</dbReference>
<dbReference type="EMBL" id="CP029159">
    <property type="protein sequence ID" value="QKM66367.1"/>
    <property type="molecule type" value="Genomic_DNA"/>
</dbReference>